<organism evidence="1 2">
    <name type="scientific">Streptomyces stramineus</name>
    <dbReference type="NCBI Taxonomy" id="173861"/>
    <lineage>
        <taxon>Bacteria</taxon>
        <taxon>Bacillati</taxon>
        <taxon>Actinomycetota</taxon>
        <taxon>Actinomycetes</taxon>
        <taxon>Kitasatosporales</taxon>
        <taxon>Streptomycetaceae</taxon>
        <taxon>Streptomyces</taxon>
    </lineage>
</organism>
<dbReference type="Proteomes" id="UP001499895">
    <property type="component" value="Unassembled WGS sequence"/>
</dbReference>
<dbReference type="SUPFAM" id="SSF51445">
    <property type="entry name" value="(Trans)glycosidases"/>
    <property type="match status" value="1"/>
</dbReference>
<dbReference type="InterPro" id="IPR017853">
    <property type="entry name" value="GH"/>
</dbReference>
<name>A0ABP3KIX0_9ACTN</name>
<dbReference type="GO" id="GO:0016787">
    <property type="term" value="F:hydrolase activity"/>
    <property type="evidence" value="ECO:0007669"/>
    <property type="project" value="UniProtKB-KW"/>
</dbReference>
<dbReference type="EMBL" id="BAAAHB010000068">
    <property type="protein sequence ID" value="GAA0480834.1"/>
    <property type="molecule type" value="Genomic_DNA"/>
</dbReference>
<gene>
    <name evidence="1" type="ORF">GCM10009544_48430</name>
</gene>
<sequence>MVMERPDRDAASPAPATARARRPGRRLVLRIALALALVILLPTVAAGSALRAAYAGSPAKDALTRGRDAVWLGHAWVDGRKGERDLAELKRRIAGTGLRDLYVHTGPLEHDGTLPASVYPRATWLIEAVRRELPGVRVQAWLGDKVVRRGEGGGGLRLDSAPARAAVVDSARQVMRAGFAGVHLDVEPVRTGDRHFLTLIDALRTAVHTGGGVFSVAAQQIDPVPSLHSAARLMGSPKWWTQAYFGQVARRVDQIAVMSYDTALPVESLYGGYVARQTALALQATPAGTDLLMGLPFYHTDDLGHHGHAETAAAAIRGARLGLTREDRRREHFGVALYVDFAATDDDWRAYRRGWGTRG</sequence>
<evidence type="ECO:0000313" key="2">
    <source>
        <dbReference type="Proteomes" id="UP001499895"/>
    </source>
</evidence>
<comment type="caution">
    <text evidence="1">The sequence shown here is derived from an EMBL/GenBank/DDBJ whole genome shotgun (WGS) entry which is preliminary data.</text>
</comment>
<reference evidence="2" key="1">
    <citation type="journal article" date="2019" name="Int. J. Syst. Evol. Microbiol.">
        <title>The Global Catalogue of Microorganisms (GCM) 10K type strain sequencing project: providing services to taxonomists for standard genome sequencing and annotation.</title>
        <authorList>
            <consortium name="The Broad Institute Genomics Platform"/>
            <consortium name="The Broad Institute Genome Sequencing Center for Infectious Disease"/>
            <person name="Wu L."/>
            <person name="Ma J."/>
        </authorList>
    </citation>
    <scope>NUCLEOTIDE SEQUENCE [LARGE SCALE GENOMIC DNA]</scope>
    <source>
        <strain evidence="2">JCM 10649</strain>
    </source>
</reference>
<proteinExistence type="predicted"/>
<dbReference type="Gene3D" id="3.20.20.80">
    <property type="entry name" value="Glycosidases"/>
    <property type="match status" value="1"/>
</dbReference>
<evidence type="ECO:0000313" key="1">
    <source>
        <dbReference type="EMBL" id="GAA0480834.1"/>
    </source>
</evidence>
<accession>A0ABP3KIX0</accession>
<keyword evidence="1" id="KW-0378">Hydrolase</keyword>
<protein>
    <submittedName>
        <fullName evidence="1">Glycoside hydrolase family 18 protein</fullName>
    </submittedName>
</protein>
<keyword evidence="2" id="KW-1185">Reference proteome</keyword>